<protein>
    <submittedName>
        <fullName evidence="8">Methyl-accepting chemotaxis protein</fullName>
    </submittedName>
</protein>
<feature type="domain" description="HAMP" evidence="7">
    <location>
        <begin position="163"/>
        <end position="215"/>
    </location>
</feature>
<name>A0ABU0IX61_9CAUL</name>
<reference evidence="8 9" key="1">
    <citation type="submission" date="2023-07" db="EMBL/GenBank/DDBJ databases">
        <title>Genomic Encyclopedia of Type Strains, Phase IV (KMG-IV): sequencing the most valuable type-strain genomes for metagenomic binning, comparative biology and taxonomic classification.</title>
        <authorList>
            <person name="Goeker M."/>
        </authorList>
    </citation>
    <scope>NUCLEOTIDE SEQUENCE [LARGE SCALE GENOMIC DNA]</scope>
    <source>
        <strain evidence="8 9">DSM 18695</strain>
    </source>
</reference>
<feature type="domain" description="HAMP" evidence="7">
    <location>
        <begin position="82"/>
        <end position="135"/>
    </location>
</feature>
<evidence type="ECO:0000256" key="3">
    <source>
        <dbReference type="PROSITE-ProRule" id="PRU00284"/>
    </source>
</evidence>
<dbReference type="RefSeq" id="WP_307350958.1">
    <property type="nucleotide sequence ID" value="NZ_JAUSVS010000007.1"/>
</dbReference>
<dbReference type="InterPro" id="IPR003660">
    <property type="entry name" value="HAMP_dom"/>
</dbReference>
<dbReference type="InterPro" id="IPR004090">
    <property type="entry name" value="Chemotax_Me-accpt_rcpt"/>
</dbReference>
<dbReference type="EMBL" id="JAUSVS010000007">
    <property type="protein sequence ID" value="MDQ0465542.1"/>
    <property type="molecule type" value="Genomic_DNA"/>
</dbReference>
<feature type="compositionally biased region" description="Polar residues" evidence="4">
    <location>
        <begin position="473"/>
        <end position="483"/>
    </location>
</feature>
<dbReference type="PANTHER" id="PTHR43531:SF11">
    <property type="entry name" value="METHYL-ACCEPTING CHEMOTAXIS PROTEIN 3"/>
    <property type="match status" value="1"/>
</dbReference>
<comment type="caution">
    <text evidence="8">The sequence shown here is derived from an EMBL/GenBank/DDBJ whole genome shotgun (WGS) entry which is preliminary data.</text>
</comment>
<keyword evidence="5" id="KW-0812">Transmembrane</keyword>
<dbReference type="Pfam" id="PF00015">
    <property type="entry name" value="MCPsignal"/>
    <property type="match status" value="1"/>
</dbReference>
<dbReference type="PANTHER" id="PTHR43531">
    <property type="entry name" value="PROTEIN ICFG"/>
    <property type="match status" value="1"/>
</dbReference>
<accession>A0ABU0IX61</accession>
<keyword evidence="5" id="KW-1133">Transmembrane helix</keyword>
<feature type="transmembrane region" description="Helical" evidence="5">
    <location>
        <begin position="15"/>
        <end position="40"/>
    </location>
</feature>
<feature type="domain" description="Methyl-accepting transducer" evidence="6">
    <location>
        <begin position="220"/>
        <end position="449"/>
    </location>
</feature>
<comment type="similarity">
    <text evidence="2">Belongs to the methyl-accepting chemotaxis (MCP) protein family.</text>
</comment>
<gene>
    <name evidence="8" type="ORF">QO010_003331</name>
</gene>
<dbReference type="PROSITE" id="PS50885">
    <property type="entry name" value="HAMP"/>
    <property type="match status" value="2"/>
</dbReference>
<dbReference type="SMART" id="SM00304">
    <property type="entry name" value="HAMP"/>
    <property type="match status" value="2"/>
</dbReference>
<keyword evidence="1" id="KW-0145">Chemotaxis</keyword>
<feature type="region of interest" description="Disordered" evidence="4">
    <location>
        <begin position="467"/>
        <end position="507"/>
    </location>
</feature>
<dbReference type="PROSITE" id="PS50111">
    <property type="entry name" value="CHEMOTAXIS_TRANSDUC_2"/>
    <property type="match status" value="1"/>
</dbReference>
<keyword evidence="9" id="KW-1185">Reference proteome</keyword>
<evidence type="ECO:0000256" key="1">
    <source>
        <dbReference type="ARBA" id="ARBA00022500"/>
    </source>
</evidence>
<feature type="region of interest" description="Disordered" evidence="4">
    <location>
        <begin position="141"/>
        <end position="165"/>
    </location>
</feature>
<evidence type="ECO:0000313" key="9">
    <source>
        <dbReference type="Proteomes" id="UP001228905"/>
    </source>
</evidence>
<dbReference type="InterPro" id="IPR004089">
    <property type="entry name" value="MCPsignal_dom"/>
</dbReference>
<sequence>MLRWYFQDTPIKGKLSLITLVMIGLGATTAALSGLLMIGLDKAAKVAGSADLAALQSSAHTLFYFASGAVVLSVVFGFGLAGAIAGPLHAVASRLERMAAGDLDGPISHTEQKDDAGRLARATLALQASLAKRQEVEAALADSRARDEAGRAQNDQDRQRLQDEQRRVVDGLAQGLDRLSAGDLTYRISTAFPPAHEKLREDFNAAMGELQSLLGQVAAATGGLRAGSADINAAADDLSRRTEQQAASLEETAAALDQITATVRRTAEGAEQARAVVGSAKTAAEHSGEVVRKAIDAMSEIEGSSNQISRIIGVIDEIAFQTNLLALNAGVEAARAGDAGRGFAVVASEVRALAQRSADAAKEIKALISASTRQVGAGVSLVGETGAALGKIVTQVAEINAVVSEIAASAQEQATGLGQVNSAVNQMDQVVQQNAAMVEQSTAAAHALQEEAGDLAQLLQRFNTGVAVGTQRAPRQQPTFSHSNTDRANTGRANPPAAPRPAPRAAIPAPRTPAITQVNPDQPRGPVAPPPVLTARERLNAFVNPPGRKAIGGSAQGLADEWEEF</sequence>
<feature type="compositionally biased region" description="Basic and acidic residues" evidence="4">
    <location>
        <begin position="143"/>
        <end position="165"/>
    </location>
</feature>
<evidence type="ECO:0000313" key="8">
    <source>
        <dbReference type="EMBL" id="MDQ0465542.1"/>
    </source>
</evidence>
<dbReference type="SMART" id="SM00283">
    <property type="entry name" value="MA"/>
    <property type="match status" value="1"/>
</dbReference>
<keyword evidence="5" id="KW-0472">Membrane</keyword>
<organism evidence="8 9">
    <name type="scientific">Caulobacter ginsengisoli</name>
    <dbReference type="NCBI Taxonomy" id="400775"/>
    <lineage>
        <taxon>Bacteria</taxon>
        <taxon>Pseudomonadati</taxon>
        <taxon>Pseudomonadota</taxon>
        <taxon>Alphaproteobacteria</taxon>
        <taxon>Caulobacterales</taxon>
        <taxon>Caulobacteraceae</taxon>
        <taxon>Caulobacter</taxon>
    </lineage>
</organism>
<evidence type="ECO:0000256" key="4">
    <source>
        <dbReference type="SAM" id="MobiDB-lite"/>
    </source>
</evidence>
<dbReference type="SUPFAM" id="SSF158472">
    <property type="entry name" value="HAMP domain-like"/>
    <property type="match status" value="1"/>
</dbReference>
<dbReference type="CDD" id="cd11386">
    <property type="entry name" value="MCP_signal"/>
    <property type="match status" value="1"/>
</dbReference>
<evidence type="ECO:0000256" key="2">
    <source>
        <dbReference type="ARBA" id="ARBA00029447"/>
    </source>
</evidence>
<dbReference type="PRINTS" id="PR00260">
    <property type="entry name" value="CHEMTRNSDUCR"/>
</dbReference>
<dbReference type="Pfam" id="PF00672">
    <property type="entry name" value="HAMP"/>
    <property type="match status" value="1"/>
</dbReference>
<dbReference type="Gene3D" id="1.10.287.950">
    <property type="entry name" value="Methyl-accepting chemotaxis protein"/>
    <property type="match status" value="1"/>
</dbReference>
<dbReference type="SUPFAM" id="SSF58104">
    <property type="entry name" value="Methyl-accepting chemotaxis protein (MCP) signaling domain"/>
    <property type="match status" value="1"/>
</dbReference>
<evidence type="ECO:0000256" key="5">
    <source>
        <dbReference type="SAM" id="Phobius"/>
    </source>
</evidence>
<dbReference type="Gene3D" id="6.10.340.10">
    <property type="match status" value="1"/>
</dbReference>
<evidence type="ECO:0000259" key="6">
    <source>
        <dbReference type="PROSITE" id="PS50111"/>
    </source>
</evidence>
<feature type="region of interest" description="Disordered" evidence="4">
    <location>
        <begin position="544"/>
        <end position="565"/>
    </location>
</feature>
<proteinExistence type="inferred from homology"/>
<evidence type="ECO:0000259" key="7">
    <source>
        <dbReference type="PROSITE" id="PS50885"/>
    </source>
</evidence>
<dbReference type="InterPro" id="IPR051310">
    <property type="entry name" value="MCP_chemotaxis"/>
</dbReference>
<feature type="transmembrane region" description="Helical" evidence="5">
    <location>
        <begin position="61"/>
        <end position="85"/>
    </location>
</feature>
<keyword evidence="3" id="KW-0807">Transducer</keyword>
<dbReference type="Proteomes" id="UP001228905">
    <property type="component" value="Unassembled WGS sequence"/>
</dbReference>